<dbReference type="EMBL" id="JBJKTR010000023">
    <property type="protein sequence ID" value="KAL3324112.1"/>
    <property type="molecule type" value="Genomic_DNA"/>
</dbReference>
<evidence type="ECO:0000256" key="1">
    <source>
        <dbReference type="SAM" id="MobiDB-lite"/>
    </source>
</evidence>
<reference evidence="2 3" key="1">
    <citation type="submission" date="2024-05" db="EMBL/GenBank/DDBJ databases">
        <title>De novo assembly of an allotetraploid wild potato.</title>
        <authorList>
            <person name="Hosaka A.J."/>
        </authorList>
    </citation>
    <scope>NUCLEOTIDE SEQUENCE [LARGE SCALE GENOMIC DNA]</scope>
    <source>
        <tissue evidence="2">Young leaves</tissue>
    </source>
</reference>
<feature type="region of interest" description="Disordered" evidence="1">
    <location>
        <begin position="77"/>
        <end position="103"/>
    </location>
</feature>
<protein>
    <submittedName>
        <fullName evidence="2">Uncharacterized protein</fullName>
    </submittedName>
</protein>
<organism evidence="2 3">
    <name type="scientific">Solanum stoloniferum</name>
    <dbReference type="NCBI Taxonomy" id="62892"/>
    <lineage>
        <taxon>Eukaryota</taxon>
        <taxon>Viridiplantae</taxon>
        <taxon>Streptophyta</taxon>
        <taxon>Embryophyta</taxon>
        <taxon>Tracheophyta</taxon>
        <taxon>Spermatophyta</taxon>
        <taxon>Magnoliopsida</taxon>
        <taxon>eudicotyledons</taxon>
        <taxon>Gunneridae</taxon>
        <taxon>Pentapetalae</taxon>
        <taxon>asterids</taxon>
        <taxon>lamiids</taxon>
        <taxon>Solanales</taxon>
        <taxon>Solanaceae</taxon>
        <taxon>Solanoideae</taxon>
        <taxon>Solaneae</taxon>
        <taxon>Solanum</taxon>
    </lineage>
</organism>
<sequence>LIEPFFSFSTSPLTSPSPKISPITRNSKTKLRRKLNNMGNGYNQHHQQQLYHHIRHGSTSFFLPMLCKLSIKDVKLQNSKPPSSANPSANTTHTEPTSPKVSCMGQVKRNNRVTGFPTPYRPTSTSSTAITRPVNSKVKYMKLKKLFSGKNFTLAGNGGDRKSTNDRNKVNGGFIVEVNVNELDPPLPVVKKVNPVPAADGGLWKRRSGGSALKSLQIQQIQLPNHNTLLQPTTV</sequence>
<evidence type="ECO:0000313" key="2">
    <source>
        <dbReference type="EMBL" id="KAL3324112.1"/>
    </source>
</evidence>
<dbReference type="PANTHER" id="PTHR36323">
    <property type="entry name" value="MYOTUBULARIN-LIKE PROTEIN"/>
    <property type="match status" value="1"/>
</dbReference>
<dbReference type="Proteomes" id="UP001627284">
    <property type="component" value="Unassembled WGS sequence"/>
</dbReference>
<keyword evidence="3" id="KW-1185">Reference proteome</keyword>
<gene>
    <name evidence="2" type="ORF">AABB24_038343</name>
</gene>
<feature type="non-terminal residue" evidence="2">
    <location>
        <position position="1"/>
    </location>
</feature>
<proteinExistence type="predicted"/>
<dbReference type="PANTHER" id="PTHR36323:SF1">
    <property type="entry name" value="MYOTUBULARIN-LIKE PROTEIN"/>
    <property type="match status" value="1"/>
</dbReference>
<name>A0ABD2QY56_9SOLN</name>
<evidence type="ECO:0000313" key="3">
    <source>
        <dbReference type="Proteomes" id="UP001627284"/>
    </source>
</evidence>
<accession>A0ABD2QY56</accession>
<comment type="caution">
    <text evidence="2">The sequence shown here is derived from an EMBL/GenBank/DDBJ whole genome shotgun (WGS) entry which is preliminary data.</text>
</comment>
<dbReference type="AlphaFoldDB" id="A0ABD2QY56"/>
<feature type="compositionally biased region" description="Low complexity" evidence="1">
    <location>
        <begin position="78"/>
        <end position="90"/>
    </location>
</feature>
<feature type="compositionally biased region" description="Polar residues" evidence="1">
    <location>
        <begin position="91"/>
        <end position="100"/>
    </location>
</feature>